<keyword evidence="6 12" id="KW-0441">Lipid A biosynthesis</keyword>
<comment type="catalytic activity">
    <reaction evidence="11 12">
        <text>a UDP-3-O-[(3R)-3-hydroxyacyl]-N-acetyl-alpha-D-glucosamine + H2O = a UDP-3-O-[(3R)-3-hydroxyacyl]-alpha-D-glucosamine + acetate</text>
        <dbReference type="Rhea" id="RHEA:67816"/>
        <dbReference type="ChEBI" id="CHEBI:15377"/>
        <dbReference type="ChEBI" id="CHEBI:30089"/>
        <dbReference type="ChEBI" id="CHEBI:137740"/>
        <dbReference type="ChEBI" id="CHEBI:173225"/>
        <dbReference type="EC" id="3.5.1.108"/>
    </reaction>
</comment>
<evidence type="ECO:0000256" key="7">
    <source>
        <dbReference type="ARBA" id="ARBA00022723"/>
    </source>
</evidence>
<protein>
    <recommendedName>
        <fullName evidence="4 12">UDP-3-O-acyl-N-acetylglucosamine deacetylase</fullName>
        <shortName evidence="12">UDP-3-O-acyl-GlcNAc deacetylase</shortName>
        <ecNumber evidence="4 12">3.5.1.108</ecNumber>
    </recommendedName>
    <alternativeName>
        <fullName evidence="12">UDP-3-O-[R-3-hydroxymyristoyl]-N-acetylglucosamine deacetylase</fullName>
    </alternativeName>
</protein>
<comment type="function">
    <text evidence="2 12">Catalyzes the hydrolysis of UDP-3-O-myristoyl-N-acetylglucosamine to form UDP-3-O-myristoylglucosamine and acetate, the committed step in lipid A biosynthesis.</text>
</comment>
<dbReference type="UniPathway" id="UPA00359">
    <property type="reaction ID" value="UER00478"/>
</dbReference>
<dbReference type="SUPFAM" id="SSF54211">
    <property type="entry name" value="Ribosomal protein S5 domain 2-like"/>
    <property type="match status" value="2"/>
</dbReference>
<dbReference type="OrthoDB" id="9802746at2"/>
<dbReference type="Gene3D" id="3.30.1700.10">
    <property type="entry name" value="lpxc deacetylase, domain 2"/>
    <property type="match status" value="1"/>
</dbReference>
<name>A0A4R6XWA7_9GAMM</name>
<evidence type="ECO:0000256" key="3">
    <source>
        <dbReference type="ARBA" id="ARBA00005002"/>
    </source>
</evidence>
<evidence type="ECO:0000313" key="14">
    <source>
        <dbReference type="Proteomes" id="UP000295724"/>
    </source>
</evidence>
<gene>
    <name evidence="12" type="primary">lpxC</name>
    <name evidence="13" type="ORF">C8D91_1213</name>
</gene>
<dbReference type="EC" id="3.5.1.108" evidence="4 12"/>
<dbReference type="Proteomes" id="UP000295724">
    <property type="component" value="Unassembled WGS sequence"/>
</dbReference>
<keyword evidence="7 12" id="KW-0479">Metal-binding</keyword>
<dbReference type="PANTHER" id="PTHR33694">
    <property type="entry name" value="UDP-3-O-ACYL-N-ACETYLGLUCOSAMINE DEACETYLASE 1, MITOCHONDRIAL-RELATED"/>
    <property type="match status" value="1"/>
</dbReference>
<evidence type="ECO:0000256" key="5">
    <source>
        <dbReference type="ARBA" id="ARBA00022516"/>
    </source>
</evidence>
<dbReference type="Gene3D" id="3.30.230.20">
    <property type="entry name" value="lpxc deacetylase, domain 1"/>
    <property type="match status" value="1"/>
</dbReference>
<dbReference type="AlphaFoldDB" id="A0A4R6XWA7"/>
<dbReference type="InterPro" id="IPR004463">
    <property type="entry name" value="UDP-acyl_GlcNac_deAcase"/>
</dbReference>
<dbReference type="HAMAP" id="MF_00388">
    <property type="entry name" value="LpxC"/>
    <property type="match status" value="1"/>
</dbReference>
<dbReference type="GO" id="GO:0009245">
    <property type="term" value="P:lipid A biosynthetic process"/>
    <property type="evidence" value="ECO:0007669"/>
    <property type="project" value="UniProtKB-UniRule"/>
</dbReference>
<feature type="binding site" evidence="12">
    <location>
        <position position="78"/>
    </location>
    <ligand>
        <name>Zn(2+)</name>
        <dbReference type="ChEBI" id="CHEBI:29105"/>
    </ligand>
</feature>
<dbReference type="EMBL" id="SNZB01000002">
    <property type="protein sequence ID" value="TDR22720.1"/>
    <property type="molecule type" value="Genomic_DNA"/>
</dbReference>
<dbReference type="NCBIfam" id="TIGR00325">
    <property type="entry name" value="lpxC"/>
    <property type="match status" value="1"/>
</dbReference>
<comment type="pathway">
    <text evidence="3 12">Glycolipid biosynthesis; lipid IV(A) biosynthesis; lipid IV(A) from (3R)-3-hydroxytetradecanoyl-[acyl-carrier-protein] and UDP-N-acetyl-alpha-D-glucosamine: step 2/6.</text>
</comment>
<evidence type="ECO:0000256" key="12">
    <source>
        <dbReference type="HAMAP-Rule" id="MF_00388"/>
    </source>
</evidence>
<dbReference type="RefSeq" id="WP_099019340.1">
    <property type="nucleotide sequence ID" value="NZ_NIHB01000002.1"/>
</dbReference>
<feature type="active site" description="Proton donor" evidence="12">
    <location>
        <position position="264"/>
    </location>
</feature>
<evidence type="ECO:0000256" key="9">
    <source>
        <dbReference type="ARBA" id="ARBA00022833"/>
    </source>
</evidence>
<evidence type="ECO:0000256" key="2">
    <source>
        <dbReference type="ARBA" id="ARBA00002923"/>
    </source>
</evidence>
<keyword evidence="5 12" id="KW-0444">Lipid biosynthesis</keyword>
<keyword evidence="14" id="KW-1185">Reference proteome</keyword>
<organism evidence="13 14">
    <name type="scientific">Marinicella litoralis</name>
    <dbReference type="NCBI Taxonomy" id="644220"/>
    <lineage>
        <taxon>Bacteria</taxon>
        <taxon>Pseudomonadati</taxon>
        <taxon>Pseudomonadota</taxon>
        <taxon>Gammaproteobacteria</taxon>
        <taxon>Lysobacterales</taxon>
        <taxon>Marinicellaceae</taxon>
        <taxon>Marinicella</taxon>
    </lineage>
</organism>
<dbReference type="GO" id="GO:0046872">
    <property type="term" value="F:metal ion binding"/>
    <property type="evidence" value="ECO:0007669"/>
    <property type="project" value="UniProtKB-KW"/>
</dbReference>
<dbReference type="InterPro" id="IPR011334">
    <property type="entry name" value="UDP-acyl_GlcNac_deAcase_C"/>
</dbReference>
<comment type="cofactor">
    <cofactor evidence="1 12">
        <name>Zn(2+)</name>
        <dbReference type="ChEBI" id="CHEBI:29105"/>
    </cofactor>
</comment>
<evidence type="ECO:0000256" key="4">
    <source>
        <dbReference type="ARBA" id="ARBA00012745"/>
    </source>
</evidence>
<evidence type="ECO:0000256" key="11">
    <source>
        <dbReference type="ARBA" id="ARBA00024535"/>
    </source>
</evidence>
<evidence type="ECO:0000256" key="1">
    <source>
        <dbReference type="ARBA" id="ARBA00001947"/>
    </source>
</evidence>
<dbReference type="InterPro" id="IPR020568">
    <property type="entry name" value="Ribosomal_Su5_D2-typ_SF"/>
</dbReference>
<keyword evidence="9 12" id="KW-0862">Zinc</keyword>
<evidence type="ECO:0000256" key="6">
    <source>
        <dbReference type="ARBA" id="ARBA00022556"/>
    </source>
</evidence>
<accession>A0A4R6XWA7</accession>
<keyword evidence="8 12" id="KW-0378">Hydrolase</keyword>
<comment type="similarity">
    <text evidence="12">Belongs to the LpxC family.</text>
</comment>
<reference evidence="13 14" key="1">
    <citation type="submission" date="2019-03" db="EMBL/GenBank/DDBJ databases">
        <title>Genomic Encyclopedia of Type Strains, Phase IV (KMG-IV): sequencing the most valuable type-strain genomes for metagenomic binning, comparative biology and taxonomic classification.</title>
        <authorList>
            <person name="Goeker M."/>
        </authorList>
    </citation>
    <scope>NUCLEOTIDE SEQUENCE [LARGE SCALE GENOMIC DNA]</scope>
    <source>
        <strain evidence="13 14">DSM 25488</strain>
    </source>
</reference>
<dbReference type="PANTHER" id="PTHR33694:SF1">
    <property type="entry name" value="UDP-3-O-ACYL-N-ACETYLGLUCOSAMINE DEACETYLASE 1, MITOCHONDRIAL-RELATED"/>
    <property type="match status" value="1"/>
</dbReference>
<dbReference type="GO" id="GO:0016020">
    <property type="term" value="C:membrane"/>
    <property type="evidence" value="ECO:0007669"/>
    <property type="project" value="GOC"/>
</dbReference>
<dbReference type="InterPro" id="IPR015870">
    <property type="entry name" value="UDP-acyl_N-AcGlcN_deAcase_N"/>
</dbReference>
<proteinExistence type="inferred from homology"/>
<comment type="caution">
    <text evidence="13">The sequence shown here is derived from an EMBL/GenBank/DDBJ whole genome shotgun (WGS) entry which is preliminary data.</text>
</comment>
<feature type="binding site" evidence="12">
    <location>
        <position position="241"/>
    </location>
    <ligand>
        <name>Zn(2+)</name>
        <dbReference type="ChEBI" id="CHEBI:29105"/>
    </ligand>
</feature>
<feature type="binding site" evidence="12">
    <location>
        <position position="237"/>
    </location>
    <ligand>
        <name>Zn(2+)</name>
        <dbReference type="ChEBI" id="CHEBI:29105"/>
    </ligand>
</feature>
<evidence type="ECO:0000256" key="10">
    <source>
        <dbReference type="ARBA" id="ARBA00023098"/>
    </source>
</evidence>
<sequence length="303" mass="33486">MIAQRTLKNTVRATGVGIHSGQKVFITLKPAPVNTGIVFRRVDYKRPFSIKANALNVGETSMSTTLIKNGIKVGTVEHLMAAFAGMNIDNCYVDLSASEVPVMDGSAGPFVFLIQSAGVEEQNAARKFIKIKKEIKIEVDDKSASLQPYSGSKYSFDIEFDHPAFEDHCNHADIDLNTQSFVKEISRARTFGFMRDIEMLRNNNLGLGGSMDNAIVLDDYRVLNNDGLRYEAEFVRHKLLDAIGDIYQLGHPIIGAYHGYKSGHYLNNELARALLADESAYEIVSFTSNRDKAESMLPAGLLA</sequence>
<keyword evidence="10 12" id="KW-0443">Lipid metabolism</keyword>
<dbReference type="GO" id="GO:0103117">
    <property type="term" value="F:UDP-3-O-acyl-N-acetylglucosamine deacetylase activity"/>
    <property type="evidence" value="ECO:0007669"/>
    <property type="project" value="UniProtKB-UniRule"/>
</dbReference>
<dbReference type="Pfam" id="PF03331">
    <property type="entry name" value="LpxC"/>
    <property type="match status" value="1"/>
</dbReference>
<evidence type="ECO:0000256" key="8">
    <source>
        <dbReference type="ARBA" id="ARBA00022801"/>
    </source>
</evidence>
<evidence type="ECO:0000313" key="13">
    <source>
        <dbReference type="EMBL" id="TDR22720.1"/>
    </source>
</evidence>